<dbReference type="Proteomes" id="UP000193986">
    <property type="component" value="Unassembled WGS sequence"/>
</dbReference>
<accession>A0A1Y2BH05</accession>
<gene>
    <name evidence="1" type="ORF">BCR39DRAFT_557073</name>
</gene>
<dbReference type="InParanoid" id="A0A1Y2BH05"/>
<comment type="caution">
    <text evidence="1">The sequence shown here is derived from an EMBL/GenBank/DDBJ whole genome shotgun (WGS) entry which is preliminary data.</text>
</comment>
<evidence type="ECO:0000313" key="1">
    <source>
        <dbReference type="EMBL" id="ORY33385.1"/>
    </source>
</evidence>
<name>A0A1Y2BH05_9TREE</name>
<reference evidence="1 2" key="1">
    <citation type="submission" date="2016-07" db="EMBL/GenBank/DDBJ databases">
        <title>Pervasive Adenine N6-methylation of Active Genes in Fungi.</title>
        <authorList>
            <consortium name="DOE Joint Genome Institute"/>
            <person name="Mondo S.J."/>
            <person name="Dannebaum R.O."/>
            <person name="Kuo R.C."/>
            <person name="Labutti K."/>
            <person name="Haridas S."/>
            <person name="Kuo A."/>
            <person name="Salamov A."/>
            <person name="Ahrendt S.R."/>
            <person name="Lipzen A."/>
            <person name="Sullivan W."/>
            <person name="Andreopoulos W.B."/>
            <person name="Clum A."/>
            <person name="Lindquist E."/>
            <person name="Daum C."/>
            <person name="Ramamoorthy G.K."/>
            <person name="Gryganskyi A."/>
            <person name="Culley D."/>
            <person name="Magnuson J.K."/>
            <person name="James T.Y."/>
            <person name="O'Malley M.A."/>
            <person name="Stajich J.E."/>
            <person name="Spatafora J.W."/>
            <person name="Visel A."/>
            <person name="Grigoriev I.V."/>
        </authorList>
    </citation>
    <scope>NUCLEOTIDE SEQUENCE [LARGE SCALE GENOMIC DNA]</scope>
    <source>
        <strain evidence="1 2">68-887.2</strain>
    </source>
</reference>
<dbReference type="AlphaFoldDB" id="A0A1Y2BH05"/>
<dbReference type="OrthoDB" id="5370059at2759"/>
<sequence>MKCLAFGNNVCGNLDPALPSTVVSPTEIPYAEILWHGWTCTVARAERGVRVWGMGKFEISGSVKKVLGHDEPVGYLDADSRVTFSAATSQSSWDDVTVPGVGGYYACRGRDLYHFSSLDVDCQGTRLNHALLTDNLSLYSMESRVFVFSRHGAGHLFEAIPELRLVEDLEGLGIMHVVPGYKNRIAVLTTSGDAYIIDTRSARPKLVEKENVKLIGLGADFDIVVNDKIWGGRRPQTLQN</sequence>
<proteinExistence type="predicted"/>
<evidence type="ECO:0000313" key="2">
    <source>
        <dbReference type="Proteomes" id="UP000193986"/>
    </source>
</evidence>
<protein>
    <recommendedName>
        <fullName evidence="3">Regulator of chromosome condensation 1/beta-lactamase-inhibitor protein II</fullName>
    </recommendedName>
</protein>
<evidence type="ECO:0008006" key="3">
    <source>
        <dbReference type="Google" id="ProtNLM"/>
    </source>
</evidence>
<organism evidence="1 2">
    <name type="scientific">Naematelia encephala</name>
    <dbReference type="NCBI Taxonomy" id="71784"/>
    <lineage>
        <taxon>Eukaryota</taxon>
        <taxon>Fungi</taxon>
        <taxon>Dikarya</taxon>
        <taxon>Basidiomycota</taxon>
        <taxon>Agaricomycotina</taxon>
        <taxon>Tremellomycetes</taxon>
        <taxon>Tremellales</taxon>
        <taxon>Naemateliaceae</taxon>
        <taxon>Naematelia</taxon>
    </lineage>
</organism>
<dbReference type="EMBL" id="MCFC01000006">
    <property type="protein sequence ID" value="ORY33385.1"/>
    <property type="molecule type" value="Genomic_DNA"/>
</dbReference>
<keyword evidence="2" id="KW-1185">Reference proteome</keyword>